<dbReference type="SUPFAM" id="SSF56801">
    <property type="entry name" value="Acetyl-CoA synthetase-like"/>
    <property type="match status" value="1"/>
</dbReference>
<keyword evidence="2" id="KW-0597">Phosphoprotein</keyword>
<comment type="caution">
    <text evidence="5">The sequence shown here is derived from an EMBL/GenBank/DDBJ whole genome shotgun (WGS) entry which is preliminary data.</text>
</comment>
<dbReference type="InterPro" id="IPR009081">
    <property type="entry name" value="PP-bd_ACP"/>
</dbReference>
<dbReference type="Pfam" id="PF13193">
    <property type="entry name" value="AMP-binding_C"/>
    <property type="match status" value="1"/>
</dbReference>
<dbReference type="GO" id="GO:0043041">
    <property type="term" value="P:amino acid activation for nonribosomal peptide biosynthetic process"/>
    <property type="evidence" value="ECO:0007669"/>
    <property type="project" value="TreeGrafter"/>
</dbReference>
<dbReference type="GO" id="GO:0044550">
    <property type="term" value="P:secondary metabolite biosynthetic process"/>
    <property type="evidence" value="ECO:0007669"/>
    <property type="project" value="TreeGrafter"/>
</dbReference>
<dbReference type="InterPro" id="IPR001242">
    <property type="entry name" value="Condensation_dom"/>
</dbReference>
<dbReference type="PANTHER" id="PTHR45527">
    <property type="entry name" value="NONRIBOSOMAL PEPTIDE SYNTHETASE"/>
    <property type="match status" value="1"/>
</dbReference>
<reference evidence="5" key="1">
    <citation type="submission" date="2022-07" db="EMBL/GenBank/DDBJ databases">
        <title>Phylogenomic reconstructions and comparative analyses of Kickxellomycotina fungi.</title>
        <authorList>
            <person name="Reynolds N.K."/>
            <person name="Stajich J.E."/>
            <person name="Barry K."/>
            <person name="Grigoriev I.V."/>
            <person name="Crous P."/>
            <person name="Smith M.E."/>
        </authorList>
    </citation>
    <scope>NUCLEOTIDE SEQUENCE</scope>
    <source>
        <strain evidence="5">RSA 567</strain>
    </source>
</reference>
<dbReference type="GO" id="GO:0005737">
    <property type="term" value="C:cytoplasm"/>
    <property type="evidence" value="ECO:0007669"/>
    <property type="project" value="TreeGrafter"/>
</dbReference>
<dbReference type="Pfam" id="PF00501">
    <property type="entry name" value="AMP-binding"/>
    <property type="match status" value="1"/>
</dbReference>
<dbReference type="Pfam" id="PF00668">
    <property type="entry name" value="Condensation"/>
    <property type="match status" value="1"/>
</dbReference>
<protein>
    <recommendedName>
        <fullName evidence="4">Carrier domain-containing protein</fullName>
    </recommendedName>
</protein>
<dbReference type="InterPro" id="IPR042099">
    <property type="entry name" value="ANL_N_sf"/>
</dbReference>
<evidence type="ECO:0000313" key="6">
    <source>
        <dbReference type="Proteomes" id="UP001151582"/>
    </source>
</evidence>
<dbReference type="GO" id="GO:0016874">
    <property type="term" value="F:ligase activity"/>
    <property type="evidence" value="ECO:0007669"/>
    <property type="project" value="UniProtKB-KW"/>
</dbReference>
<dbReference type="InterPro" id="IPR023213">
    <property type="entry name" value="CAT-like_dom_sf"/>
</dbReference>
<dbReference type="InterPro" id="IPR000873">
    <property type="entry name" value="AMP-dep_synth/lig_dom"/>
</dbReference>
<dbReference type="Gene3D" id="3.30.559.10">
    <property type="entry name" value="Chloramphenicol acetyltransferase-like domain"/>
    <property type="match status" value="1"/>
</dbReference>
<dbReference type="OrthoDB" id="416786at2759"/>
<dbReference type="Gene3D" id="3.40.50.12780">
    <property type="entry name" value="N-terminal domain of ligase-like"/>
    <property type="match status" value="1"/>
</dbReference>
<dbReference type="Proteomes" id="UP001151582">
    <property type="component" value="Unassembled WGS sequence"/>
</dbReference>
<dbReference type="InterPro" id="IPR036736">
    <property type="entry name" value="ACP-like_sf"/>
</dbReference>
<evidence type="ECO:0000256" key="3">
    <source>
        <dbReference type="ARBA" id="ARBA00022598"/>
    </source>
</evidence>
<proteinExistence type="predicted"/>
<dbReference type="InterPro" id="IPR045851">
    <property type="entry name" value="AMP-bd_C_sf"/>
</dbReference>
<dbReference type="Gene3D" id="3.30.559.30">
    <property type="entry name" value="Nonribosomal peptide synthetase, condensation domain"/>
    <property type="match status" value="1"/>
</dbReference>
<dbReference type="NCBIfam" id="TIGR01733">
    <property type="entry name" value="AA-adenyl-dom"/>
    <property type="match status" value="1"/>
</dbReference>
<dbReference type="EMBL" id="JANBQB010000839">
    <property type="protein sequence ID" value="KAJ1973366.1"/>
    <property type="molecule type" value="Genomic_DNA"/>
</dbReference>
<dbReference type="AlphaFoldDB" id="A0A9W8B193"/>
<dbReference type="Pfam" id="PF00550">
    <property type="entry name" value="PP-binding"/>
    <property type="match status" value="1"/>
</dbReference>
<accession>A0A9W8B193</accession>
<organism evidence="5 6">
    <name type="scientific">Dimargaris verticillata</name>
    <dbReference type="NCBI Taxonomy" id="2761393"/>
    <lineage>
        <taxon>Eukaryota</taxon>
        <taxon>Fungi</taxon>
        <taxon>Fungi incertae sedis</taxon>
        <taxon>Zoopagomycota</taxon>
        <taxon>Kickxellomycotina</taxon>
        <taxon>Dimargaritomycetes</taxon>
        <taxon>Dimargaritales</taxon>
        <taxon>Dimargaritaceae</taxon>
        <taxon>Dimargaris</taxon>
    </lineage>
</organism>
<evidence type="ECO:0000313" key="5">
    <source>
        <dbReference type="EMBL" id="KAJ1973366.1"/>
    </source>
</evidence>
<evidence type="ECO:0000256" key="2">
    <source>
        <dbReference type="ARBA" id="ARBA00022553"/>
    </source>
</evidence>
<keyword evidence="3" id="KW-0436">Ligase</keyword>
<dbReference type="InterPro" id="IPR010071">
    <property type="entry name" value="AA_adenyl_dom"/>
</dbReference>
<dbReference type="PANTHER" id="PTHR45527:SF1">
    <property type="entry name" value="FATTY ACID SYNTHASE"/>
    <property type="match status" value="1"/>
</dbReference>
<dbReference type="PROSITE" id="PS00455">
    <property type="entry name" value="AMP_BINDING"/>
    <property type="match status" value="1"/>
</dbReference>
<dbReference type="Gene3D" id="1.10.1200.10">
    <property type="entry name" value="ACP-like"/>
    <property type="match status" value="1"/>
</dbReference>
<evidence type="ECO:0000256" key="1">
    <source>
        <dbReference type="ARBA" id="ARBA00022450"/>
    </source>
</evidence>
<keyword evidence="1" id="KW-0596">Phosphopantetheine</keyword>
<sequence length="973" mass="106528">MSIRGRLNVAHFQSAWNRLIAQHAILRTRFLLQPFGQRQTMLQVVLKAWQPTWTLGQWHGPETAHREHQAHIASLAQPFYLTQPLLRLGLFSAGSQDHRLVFTIHHAMIDGWSLSLLIDSLIQQYMELEPGTMGCYGHVAQHVWAQDLDSSHQFWSEHLSTVTAPSYLPSPTVDAARMAALAFVPDCFETFGVTMDNVSALVDMAQHQGVTLSTVLRAALAVLLQYYSGQDHVLFGVTVSGRNVPIRGIEGIIGPCINTLPCVATITPETTVADLLATLHNESTLTVPYEHSRLTDIHRCTRINTELALFNVLLVVQNYPESLKLSSSPLSIAIDSAQQNAEYPLTLVASTEANRLHVQLTFRTDVFPVDYVRQVGHHYLAALASLLKSPATTHIHRLTLLSLAEQTLLLDTYATNPRPCPVHYAHQYFETQVHHSPNAIALRDHAQSYTYSQVHCLAQGLAYRLVQNTAVGRDRTVVIVADLSACLVIAQLAVWMSGGAFVVIDPQQPLARKQFIVADSQCVAVVGLTHDCDPITNSLPVVPLDHLSSQRLPPDAWALPTPDPTALAWVVYTSGTTGQPKGVQVEHQSAAHHLHAAHVWPDLQEATTTHTFFTPAFDAAISELWIPLSLGGTVLVSRRDHLATLSQITRLSCSGSFLSTLDGTECPQVRTVVTGGERVTQGMVDTWADRVCLVNIYGPTEVTIATHAARLRPSKRPVIGKPLANAIGYILDQYQRPVPIGAVGELYLGGPGVARGYLNRPELTASKFIPNPFGPGRLFKSGDLARWLPGGEVECLGRQDDQVKLRGYRVELGEVTHALTQHPDVRQACVVMRNDQLIGYVSPSTVKIQAVLMAVAGKVPQYMVPTALVALDALPLTPAGKVDKRALPQYTPVKTPTASWPLSDETTDAKLLPILAQVLDKPLDAAALDQTFFQLGGNSLLAFQLVARCRRAGMKLTIADITRTTTILQLSQL</sequence>
<keyword evidence="6" id="KW-1185">Reference proteome</keyword>
<dbReference type="CDD" id="cd05930">
    <property type="entry name" value="A_NRPS"/>
    <property type="match status" value="1"/>
</dbReference>
<name>A0A9W8B193_9FUNG</name>
<dbReference type="InterPro" id="IPR020845">
    <property type="entry name" value="AMP-binding_CS"/>
</dbReference>
<feature type="domain" description="Carrier" evidence="4">
    <location>
        <begin position="905"/>
        <end position="973"/>
    </location>
</feature>
<gene>
    <name evidence="5" type="ORF">H4R34_005101</name>
</gene>
<dbReference type="SUPFAM" id="SSF47336">
    <property type="entry name" value="ACP-like"/>
    <property type="match status" value="1"/>
</dbReference>
<dbReference type="GO" id="GO:0031177">
    <property type="term" value="F:phosphopantetheine binding"/>
    <property type="evidence" value="ECO:0007669"/>
    <property type="project" value="TreeGrafter"/>
</dbReference>
<dbReference type="InterPro" id="IPR025110">
    <property type="entry name" value="AMP-bd_C"/>
</dbReference>
<evidence type="ECO:0000259" key="4">
    <source>
        <dbReference type="PROSITE" id="PS50075"/>
    </source>
</evidence>
<dbReference type="SUPFAM" id="SSF52777">
    <property type="entry name" value="CoA-dependent acyltransferases"/>
    <property type="match status" value="2"/>
</dbReference>
<dbReference type="PROSITE" id="PS50075">
    <property type="entry name" value="CARRIER"/>
    <property type="match status" value="1"/>
</dbReference>
<dbReference type="Gene3D" id="3.30.300.30">
    <property type="match status" value="1"/>
</dbReference>